<sequence length="37" mass="3904">MIVPIPGTSSLAHLEENVAAAAIRLNESEMRALEVVA</sequence>
<accession>A0A6J5ZZW1</accession>
<name>A0A6J5ZZW1_9ZZZZ</name>
<protein>
    <submittedName>
        <fullName evidence="1">Unannotated protein</fullName>
    </submittedName>
</protein>
<gene>
    <name evidence="1" type="ORF">UFOPK3522_01472</name>
</gene>
<dbReference type="SUPFAM" id="SSF51430">
    <property type="entry name" value="NAD(P)-linked oxidoreductase"/>
    <property type="match status" value="1"/>
</dbReference>
<reference evidence="1" key="1">
    <citation type="submission" date="2020-05" db="EMBL/GenBank/DDBJ databases">
        <authorList>
            <person name="Chiriac C."/>
            <person name="Salcher M."/>
            <person name="Ghai R."/>
            <person name="Kavagutti S V."/>
        </authorList>
    </citation>
    <scope>NUCLEOTIDE SEQUENCE</scope>
</reference>
<proteinExistence type="predicted"/>
<evidence type="ECO:0000313" key="1">
    <source>
        <dbReference type="EMBL" id="CAB4346766.1"/>
    </source>
</evidence>
<dbReference type="InterPro" id="IPR036812">
    <property type="entry name" value="NAD(P)_OxRdtase_dom_sf"/>
</dbReference>
<organism evidence="1">
    <name type="scientific">freshwater metagenome</name>
    <dbReference type="NCBI Taxonomy" id="449393"/>
    <lineage>
        <taxon>unclassified sequences</taxon>
        <taxon>metagenomes</taxon>
        <taxon>ecological metagenomes</taxon>
    </lineage>
</organism>
<dbReference type="Gene3D" id="3.20.20.100">
    <property type="entry name" value="NADP-dependent oxidoreductase domain"/>
    <property type="match status" value="1"/>
</dbReference>
<dbReference type="EMBL" id="CAESAO010000167">
    <property type="protein sequence ID" value="CAB4346766.1"/>
    <property type="molecule type" value="Genomic_DNA"/>
</dbReference>
<dbReference type="AlphaFoldDB" id="A0A6J5ZZW1"/>